<dbReference type="GO" id="GO:0005657">
    <property type="term" value="C:replication fork"/>
    <property type="evidence" value="ECO:0007669"/>
    <property type="project" value="TreeGrafter"/>
</dbReference>
<dbReference type="EMBL" id="BMAU01021265">
    <property type="protein sequence ID" value="GFY06906.1"/>
    <property type="molecule type" value="Genomic_DNA"/>
</dbReference>
<dbReference type="PANTHER" id="PTHR23274">
    <property type="entry name" value="DNA HELICASE-RELATED"/>
    <property type="match status" value="1"/>
</dbReference>
<comment type="caution">
    <text evidence="2">The sequence shown here is derived from an EMBL/GenBank/DDBJ whole genome shotgun (WGS) entry which is preliminary data.</text>
</comment>
<organism evidence="2 3">
    <name type="scientific">Trichonephila clavipes</name>
    <name type="common">Golden silk orbweaver</name>
    <name type="synonym">Nephila clavipes</name>
    <dbReference type="NCBI Taxonomy" id="2585209"/>
    <lineage>
        <taxon>Eukaryota</taxon>
        <taxon>Metazoa</taxon>
        <taxon>Ecdysozoa</taxon>
        <taxon>Arthropoda</taxon>
        <taxon>Chelicerata</taxon>
        <taxon>Arachnida</taxon>
        <taxon>Araneae</taxon>
        <taxon>Araneomorphae</taxon>
        <taxon>Entelegynae</taxon>
        <taxon>Araneoidea</taxon>
        <taxon>Nephilidae</taxon>
        <taxon>Trichonephila</taxon>
    </lineage>
</organism>
<reference evidence="2" key="1">
    <citation type="submission" date="2020-08" db="EMBL/GenBank/DDBJ databases">
        <title>Multicomponent nature underlies the extraordinary mechanical properties of spider dragline silk.</title>
        <authorList>
            <person name="Kono N."/>
            <person name="Nakamura H."/>
            <person name="Mori M."/>
            <person name="Yoshida Y."/>
            <person name="Ohtoshi R."/>
            <person name="Malay A.D."/>
            <person name="Moran D.A.P."/>
            <person name="Tomita M."/>
            <person name="Numata K."/>
            <person name="Arakawa K."/>
        </authorList>
    </citation>
    <scope>NUCLEOTIDE SEQUENCE</scope>
</reference>
<dbReference type="InterPro" id="IPR049163">
    <property type="entry name" value="Pif1-like_2B_dom"/>
</dbReference>
<keyword evidence="3" id="KW-1185">Reference proteome</keyword>
<feature type="domain" description="DNA helicase Pif1-like 2B" evidence="1">
    <location>
        <begin position="35"/>
        <end position="69"/>
    </location>
</feature>
<keyword evidence="2" id="KW-0067">ATP-binding</keyword>
<evidence type="ECO:0000259" key="1">
    <source>
        <dbReference type="Pfam" id="PF21530"/>
    </source>
</evidence>
<keyword evidence="2" id="KW-0547">Nucleotide-binding</keyword>
<dbReference type="AlphaFoldDB" id="A0A8X6SEC2"/>
<dbReference type="PANTHER" id="PTHR23274:SF51">
    <property type="entry name" value="OS03G0423850 PROTEIN"/>
    <property type="match status" value="1"/>
</dbReference>
<evidence type="ECO:0000313" key="2">
    <source>
        <dbReference type="EMBL" id="GFY06906.1"/>
    </source>
</evidence>
<keyword evidence="2" id="KW-0347">Helicase</keyword>
<accession>A0A8X6SEC2</accession>
<sequence length="132" mass="14945">MPGDPQLFKTIDTIVDEKNIVDEVFEFSEYNKNAATHTHNLRMQIGSLVILLRNLNPPRLCNGTCLFIKRITGKLLEANTLTVQFKGEIVSCLPRVSTISPESPIPFKRLRFPIRLVFTMAIDKSQSQTISI</sequence>
<dbReference type="GO" id="GO:0006260">
    <property type="term" value="P:DNA replication"/>
    <property type="evidence" value="ECO:0007669"/>
    <property type="project" value="TreeGrafter"/>
</dbReference>
<keyword evidence="2" id="KW-0378">Hydrolase</keyword>
<name>A0A8X6SEC2_TRICX</name>
<dbReference type="Pfam" id="PF21530">
    <property type="entry name" value="Pif1_2B_dom"/>
    <property type="match status" value="1"/>
</dbReference>
<protein>
    <submittedName>
        <fullName evidence="2">ATP-dependent DNA helicase</fullName>
    </submittedName>
</protein>
<gene>
    <name evidence="2" type="ORF">TNCV_4090081</name>
</gene>
<dbReference type="GO" id="GO:0004386">
    <property type="term" value="F:helicase activity"/>
    <property type="evidence" value="ECO:0007669"/>
    <property type="project" value="UniProtKB-KW"/>
</dbReference>
<proteinExistence type="predicted"/>
<dbReference type="Proteomes" id="UP000887159">
    <property type="component" value="Unassembled WGS sequence"/>
</dbReference>
<evidence type="ECO:0000313" key="3">
    <source>
        <dbReference type="Proteomes" id="UP000887159"/>
    </source>
</evidence>